<evidence type="ECO:0000259" key="17">
    <source>
        <dbReference type="SMART" id="SM00936"/>
    </source>
</evidence>
<evidence type="ECO:0000256" key="2">
    <source>
        <dbReference type="ARBA" id="ARBA00004752"/>
    </source>
</evidence>
<dbReference type="Pfam" id="PF00768">
    <property type="entry name" value="Peptidase_S11"/>
    <property type="match status" value="1"/>
</dbReference>
<evidence type="ECO:0000256" key="12">
    <source>
        <dbReference type="ARBA" id="ARBA00034000"/>
    </source>
</evidence>
<dbReference type="PRINTS" id="PR00725">
    <property type="entry name" value="DADACBPTASE1"/>
</dbReference>
<evidence type="ECO:0000256" key="13">
    <source>
        <dbReference type="PIRSR" id="PIRSR618044-1"/>
    </source>
</evidence>
<dbReference type="InterPro" id="IPR018044">
    <property type="entry name" value="Peptidase_S11"/>
</dbReference>
<evidence type="ECO:0000256" key="1">
    <source>
        <dbReference type="ARBA" id="ARBA00003217"/>
    </source>
</evidence>
<feature type="active site" description="Proton acceptor" evidence="13">
    <location>
        <position position="78"/>
    </location>
</feature>
<comment type="function">
    <text evidence="1">Removes C-terminal D-alanyl residues from sugar-peptide cell wall precursors.</text>
</comment>
<dbReference type="RefSeq" id="WP_129444424.1">
    <property type="nucleotide sequence ID" value="NZ_CP035492.1"/>
</dbReference>
<dbReference type="SMART" id="SM00936">
    <property type="entry name" value="PBP5_C"/>
    <property type="match status" value="1"/>
</dbReference>
<feature type="active site" evidence="13">
    <location>
        <position position="137"/>
    </location>
</feature>
<keyword evidence="9" id="KW-0133">Cell shape</keyword>
<dbReference type="InterPro" id="IPR001967">
    <property type="entry name" value="Peptidase_S11_N"/>
</dbReference>
<evidence type="ECO:0000256" key="4">
    <source>
        <dbReference type="ARBA" id="ARBA00012448"/>
    </source>
</evidence>
<protein>
    <recommendedName>
        <fullName evidence="4">serine-type D-Ala-D-Ala carboxypeptidase</fullName>
        <ecNumber evidence="4">3.4.16.4</ecNumber>
    </recommendedName>
</protein>
<feature type="signal peptide" evidence="16">
    <location>
        <begin position="1"/>
        <end position="31"/>
    </location>
</feature>
<evidence type="ECO:0000256" key="10">
    <source>
        <dbReference type="ARBA" id="ARBA00022984"/>
    </source>
</evidence>
<feature type="chain" id="PRO_5020343971" description="serine-type D-Ala-D-Ala carboxypeptidase" evidence="16">
    <location>
        <begin position="32"/>
        <end position="428"/>
    </location>
</feature>
<dbReference type="InterPro" id="IPR015956">
    <property type="entry name" value="Peniciliin-bd_prot_C_sf"/>
</dbReference>
<comment type="catalytic activity">
    <reaction evidence="12">
        <text>Preferential cleavage: (Ac)2-L-Lys-D-Ala-|-D-Ala. Also transpeptidation of peptidyl-alanyl moieties that are N-acyl substituents of D-alanine.</text>
        <dbReference type="EC" id="3.4.16.4"/>
    </reaction>
</comment>
<dbReference type="PANTHER" id="PTHR21581">
    <property type="entry name" value="D-ALANYL-D-ALANINE CARBOXYPEPTIDASE"/>
    <property type="match status" value="1"/>
</dbReference>
<proteinExistence type="inferred from homology"/>
<evidence type="ECO:0000256" key="7">
    <source>
        <dbReference type="ARBA" id="ARBA00022729"/>
    </source>
</evidence>
<evidence type="ECO:0000256" key="5">
    <source>
        <dbReference type="ARBA" id="ARBA00022645"/>
    </source>
</evidence>
<feature type="domain" description="Peptidase S11 D-Ala-D-Ala carboxypeptidase A C-terminal" evidence="17">
    <location>
        <begin position="302"/>
        <end position="402"/>
    </location>
</feature>
<dbReference type="EC" id="3.4.16.4" evidence="4"/>
<evidence type="ECO:0000256" key="6">
    <source>
        <dbReference type="ARBA" id="ARBA00022670"/>
    </source>
</evidence>
<feature type="active site" description="Acyl-ester intermediate" evidence="13">
    <location>
        <position position="75"/>
    </location>
</feature>
<evidence type="ECO:0000256" key="3">
    <source>
        <dbReference type="ARBA" id="ARBA00007164"/>
    </source>
</evidence>
<comment type="pathway">
    <text evidence="2">Cell wall biogenesis; peptidoglycan biosynthesis.</text>
</comment>
<dbReference type="InterPro" id="IPR012907">
    <property type="entry name" value="Peptidase_S11_C"/>
</dbReference>
<evidence type="ECO:0000256" key="15">
    <source>
        <dbReference type="RuleBase" id="RU004016"/>
    </source>
</evidence>
<evidence type="ECO:0000256" key="8">
    <source>
        <dbReference type="ARBA" id="ARBA00022801"/>
    </source>
</evidence>
<dbReference type="SUPFAM" id="SSF69189">
    <property type="entry name" value="Penicillin-binding protein associated domain"/>
    <property type="match status" value="1"/>
</dbReference>
<comment type="similarity">
    <text evidence="3 15">Belongs to the peptidase S11 family.</text>
</comment>
<dbReference type="Gene3D" id="3.40.710.10">
    <property type="entry name" value="DD-peptidase/beta-lactamase superfamily"/>
    <property type="match status" value="1"/>
</dbReference>
<dbReference type="GO" id="GO:0071555">
    <property type="term" value="P:cell wall organization"/>
    <property type="evidence" value="ECO:0007669"/>
    <property type="project" value="UniProtKB-KW"/>
</dbReference>
<keyword evidence="10" id="KW-0573">Peptidoglycan synthesis</keyword>
<reference evidence="18 19" key="1">
    <citation type="submission" date="2019-01" db="EMBL/GenBank/DDBJ databases">
        <title>Genome sequencing of strain FW100M-2.</title>
        <authorList>
            <person name="Heo J."/>
            <person name="Kim S.-J."/>
            <person name="Kim J.-S."/>
            <person name="Hong S.-B."/>
            <person name="Kwon S.-W."/>
        </authorList>
    </citation>
    <scope>NUCLEOTIDE SEQUENCE [LARGE SCALE GENOMIC DNA]</scope>
    <source>
        <strain evidence="18 19">FW100M-2</strain>
    </source>
</reference>
<feature type="binding site" evidence="14">
    <location>
        <position position="252"/>
    </location>
    <ligand>
        <name>substrate</name>
    </ligand>
</feature>
<evidence type="ECO:0000313" key="18">
    <source>
        <dbReference type="EMBL" id="QAY68526.1"/>
    </source>
</evidence>
<dbReference type="InterPro" id="IPR012338">
    <property type="entry name" value="Beta-lactam/transpept-like"/>
</dbReference>
<name>A0A4P6F038_9BACL</name>
<evidence type="ECO:0000256" key="16">
    <source>
        <dbReference type="SAM" id="SignalP"/>
    </source>
</evidence>
<keyword evidence="6" id="KW-0645">Protease</keyword>
<dbReference type="EMBL" id="CP035492">
    <property type="protein sequence ID" value="QAY68526.1"/>
    <property type="molecule type" value="Genomic_DNA"/>
</dbReference>
<evidence type="ECO:0000256" key="11">
    <source>
        <dbReference type="ARBA" id="ARBA00023316"/>
    </source>
</evidence>
<dbReference type="Proteomes" id="UP000293568">
    <property type="component" value="Chromosome"/>
</dbReference>
<dbReference type="Gene3D" id="2.60.410.10">
    <property type="entry name" value="D-Ala-D-Ala carboxypeptidase, C-terminal domain"/>
    <property type="match status" value="1"/>
</dbReference>
<dbReference type="UniPathway" id="UPA00219"/>
<keyword evidence="19" id="KW-1185">Reference proteome</keyword>
<dbReference type="Pfam" id="PF07943">
    <property type="entry name" value="PBP5_C"/>
    <property type="match status" value="1"/>
</dbReference>
<keyword evidence="11" id="KW-0961">Cell wall biogenesis/degradation</keyword>
<dbReference type="GO" id="GO:0009002">
    <property type="term" value="F:serine-type D-Ala-D-Ala carboxypeptidase activity"/>
    <property type="evidence" value="ECO:0007669"/>
    <property type="project" value="UniProtKB-EC"/>
</dbReference>
<evidence type="ECO:0000313" key="19">
    <source>
        <dbReference type="Proteomes" id="UP000293568"/>
    </source>
</evidence>
<dbReference type="OrthoDB" id="9791132at2"/>
<gene>
    <name evidence="18" type="ORF">ET464_14400</name>
</gene>
<keyword evidence="8" id="KW-0378">Hydrolase</keyword>
<dbReference type="SUPFAM" id="SSF56601">
    <property type="entry name" value="beta-lactamase/transpeptidase-like"/>
    <property type="match status" value="1"/>
</dbReference>
<dbReference type="InterPro" id="IPR037167">
    <property type="entry name" value="Peptidase_S11_C_sf"/>
</dbReference>
<keyword evidence="7 16" id="KW-0732">Signal</keyword>
<dbReference type="GO" id="GO:0006508">
    <property type="term" value="P:proteolysis"/>
    <property type="evidence" value="ECO:0007669"/>
    <property type="project" value="UniProtKB-KW"/>
</dbReference>
<dbReference type="AlphaFoldDB" id="A0A4P6F038"/>
<accession>A0A4P6F038</accession>
<organism evidence="18 19">
    <name type="scientific">Paenibacillus protaetiae</name>
    <dbReference type="NCBI Taxonomy" id="2509456"/>
    <lineage>
        <taxon>Bacteria</taxon>
        <taxon>Bacillati</taxon>
        <taxon>Bacillota</taxon>
        <taxon>Bacilli</taxon>
        <taxon>Bacillales</taxon>
        <taxon>Paenibacillaceae</taxon>
        <taxon>Paenibacillus</taxon>
    </lineage>
</organism>
<keyword evidence="5 18" id="KW-0121">Carboxypeptidase</keyword>
<dbReference type="KEGG" id="pprt:ET464_14400"/>
<sequence length="428" mass="46295">MVRPKRLGAIVAAFMAVWMVVLSLGSNAAHAAGTPGGEWTENSLGLNVTSAILIAADTGQVIYEVNADAPRSPASMTKLMTEYIVLDQIASGKLSWDTMVTVSKEAASTPADGSQIYLAEGDQHTVKQLYIAMAVGSANDATVALADQIAGTEAKFVDLMNETAQKLGLKTAHYTSATGLAESTVISARDMASLARTILTTHKEFLDYSTIQSYKFRERDKQPMINNNWMLASNASITNFKQYAYPGVDGMKTGYTSAAGYTFTGTVMRDGVRYISVVMNADSKGSRFTETAKLYDYVFSNIEKKVAVPAKTVVETTEKIKIKKGKKTTVPVVTDADVSFYVKKGTEPKIELSGTTVATDGQLVAPIQAGQKIGTATYKYTDDQGKSIEQTVNLVASEQVDKASWIRLLFRGIKDFFVDLFDGIVNLF</sequence>
<dbReference type="GO" id="GO:0009252">
    <property type="term" value="P:peptidoglycan biosynthetic process"/>
    <property type="evidence" value="ECO:0007669"/>
    <property type="project" value="UniProtKB-UniPathway"/>
</dbReference>
<evidence type="ECO:0000256" key="14">
    <source>
        <dbReference type="PIRSR" id="PIRSR618044-2"/>
    </source>
</evidence>
<dbReference type="PANTHER" id="PTHR21581:SF11">
    <property type="entry name" value="D-ALANYL-D-ALANINE CARBOXYPEPTIDASE DACA"/>
    <property type="match status" value="1"/>
</dbReference>
<evidence type="ECO:0000256" key="9">
    <source>
        <dbReference type="ARBA" id="ARBA00022960"/>
    </source>
</evidence>
<dbReference type="GO" id="GO:0008360">
    <property type="term" value="P:regulation of cell shape"/>
    <property type="evidence" value="ECO:0007669"/>
    <property type="project" value="UniProtKB-KW"/>
</dbReference>